<evidence type="ECO:0000256" key="2">
    <source>
        <dbReference type="PIRSR" id="PIRSR601310-3"/>
    </source>
</evidence>
<dbReference type="Pfam" id="PF11969">
    <property type="entry name" value="DcpS_C"/>
    <property type="match status" value="1"/>
</dbReference>
<proteinExistence type="predicted"/>
<evidence type="ECO:0000256" key="3">
    <source>
        <dbReference type="PROSITE-ProRule" id="PRU00464"/>
    </source>
</evidence>
<dbReference type="PANTHER" id="PTHR23089">
    <property type="entry name" value="HISTIDINE TRIAD HIT PROTEIN"/>
    <property type="match status" value="1"/>
</dbReference>
<name>A0A9J6P3Q4_9CLOT</name>
<dbReference type="GO" id="GO:0003824">
    <property type="term" value="F:catalytic activity"/>
    <property type="evidence" value="ECO:0007669"/>
    <property type="project" value="InterPro"/>
</dbReference>
<dbReference type="RefSeq" id="WP_250859881.1">
    <property type="nucleotide sequence ID" value="NZ_JAGSOJ010000002.1"/>
</dbReference>
<evidence type="ECO:0000313" key="6">
    <source>
        <dbReference type="Proteomes" id="UP001056429"/>
    </source>
</evidence>
<dbReference type="PROSITE" id="PS51084">
    <property type="entry name" value="HIT_2"/>
    <property type="match status" value="1"/>
</dbReference>
<dbReference type="InterPro" id="IPR011146">
    <property type="entry name" value="HIT-like"/>
</dbReference>
<gene>
    <name evidence="5" type="ORF">KDK92_13750</name>
</gene>
<dbReference type="Proteomes" id="UP001056429">
    <property type="component" value="Unassembled WGS sequence"/>
</dbReference>
<dbReference type="AlphaFoldDB" id="A0A9J6P3Q4"/>
<dbReference type="Gene3D" id="3.30.428.10">
    <property type="entry name" value="HIT-like"/>
    <property type="match status" value="1"/>
</dbReference>
<dbReference type="CDD" id="cd01276">
    <property type="entry name" value="PKCI_related"/>
    <property type="match status" value="1"/>
</dbReference>
<protein>
    <submittedName>
        <fullName evidence="5">Histidine triad nucleotide-binding protein</fullName>
    </submittedName>
</protein>
<feature type="short sequence motif" description="Histidine triad motif" evidence="2 3">
    <location>
        <begin position="98"/>
        <end position="102"/>
    </location>
</feature>
<feature type="domain" description="HIT" evidence="4">
    <location>
        <begin position="5"/>
        <end position="114"/>
    </location>
</feature>
<evidence type="ECO:0000256" key="1">
    <source>
        <dbReference type="PIRSR" id="PIRSR601310-1"/>
    </source>
</evidence>
<dbReference type="SUPFAM" id="SSF54197">
    <property type="entry name" value="HIT-like"/>
    <property type="match status" value="1"/>
</dbReference>
<dbReference type="InterPro" id="IPR001310">
    <property type="entry name" value="Histidine_triad_HIT"/>
</dbReference>
<dbReference type="PRINTS" id="PR00332">
    <property type="entry name" value="HISTRIAD"/>
</dbReference>
<feature type="active site" description="Tele-AMP-histidine intermediate" evidence="1">
    <location>
        <position position="100"/>
    </location>
</feature>
<reference evidence="5" key="1">
    <citation type="journal article" date="2021" name="mSystems">
        <title>Bacteria and Archaea Synergistically Convert Glycine Betaine to Biogenic Methane in the Formosa Cold Seep of the South China Sea.</title>
        <authorList>
            <person name="Li L."/>
            <person name="Zhang W."/>
            <person name="Zhang S."/>
            <person name="Song L."/>
            <person name="Sun Q."/>
            <person name="Zhang H."/>
            <person name="Xiang H."/>
            <person name="Dong X."/>
        </authorList>
    </citation>
    <scope>NUCLEOTIDE SEQUENCE</scope>
    <source>
        <strain evidence="5">ZWT</strain>
    </source>
</reference>
<reference evidence="5" key="2">
    <citation type="submission" date="2021-04" db="EMBL/GenBank/DDBJ databases">
        <authorList>
            <person name="Dong X."/>
        </authorList>
    </citation>
    <scope>NUCLEOTIDE SEQUENCE</scope>
    <source>
        <strain evidence="5">ZWT</strain>
    </source>
</reference>
<sequence length="114" mass="12884">MNECIFCKIINGEIPCEKVYEDDKILAFNDINPEAPVHVLIIPKEHISMINDINEENVQVVSHIFLKAKEIAAKFGIDESGYRIVTNCGIEAGQTVFHIHYHLLGGRELQWPPG</sequence>
<keyword evidence="6" id="KW-1185">Reference proteome</keyword>
<dbReference type="InterPro" id="IPR036265">
    <property type="entry name" value="HIT-like_sf"/>
</dbReference>
<accession>A0A9J6P3Q4</accession>
<dbReference type="EMBL" id="JAGSOJ010000002">
    <property type="protein sequence ID" value="MCM1990790.1"/>
    <property type="molecule type" value="Genomic_DNA"/>
</dbReference>
<comment type="caution">
    <text evidence="5">The sequence shown here is derived from an EMBL/GenBank/DDBJ whole genome shotgun (WGS) entry which is preliminary data.</text>
</comment>
<evidence type="ECO:0000259" key="4">
    <source>
        <dbReference type="PROSITE" id="PS51084"/>
    </source>
</evidence>
<evidence type="ECO:0000313" key="5">
    <source>
        <dbReference type="EMBL" id="MCM1990790.1"/>
    </source>
</evidence>
<organism evidence="5 6">
    <name type="scientific">Oceanirhabdus seepicola</name>
    <dbReference type="NCBI Taxonomy" id="2828781"/>
    <lineage>
        <taxon>Bacteria</taxon>
        <taxon>Bacillati</taxon>
        <taxon>Bacillota</taxon>
        <taxon>Clostridia</taxon>
        <taxon>Eubacteriales</taxon>
        <taxon>Clostridiaceae</taxon>
        <taxon>Oceanirhabdus</taxon>
    </lineage>
</organism>